<dbReference type="CDD" id="cd06222">
    <property type="entry name" value="RNase_H_like"/>
    <property type="match status" value="1"/>
</dbReference>
<evidence type="ECO:0000313" key="3">
    <source>
        <dbReference type="Proteomes" id="UP001454036"/>
    </source>
</evidence>
<dbReference type="AlphaFoldDB" id="A0AAV3NJN3"/>
<dbReference type="Gene3D" id="3.30.420.10">
    <property type="entry name" value="Ribonuclease H-like superfamily/Ribonuclease H"/>
    <property type="match status" value="1"/>
</dbReference>
<dbReference type="Proteomes" id="UP001454036">
    <property type="component" value="Unassembled WGS sequence"/>
</dbReference>
<dbReference type="InterPro" id="IPR052929">
    <property type="entry name" value="RNase_H-like_EbsB-rel"/>
</dbReference>
<gene>
    <name evidence="2" type="ORF">LIER_00760</name>
</gene>
<accession>A0AAV3NJN3</accession>
<dbReference type="GO" id="GO:0004523">
    <property type="term" value="F:RNA-DNA hybrid ribonuclease activity"/>
    <property type="evidence" value="ECO:0007669"/>
    <property type="project" value="InterPro"/>
</dbReference>
<dbReference type="PANTHER" id="PTHR47074">
    <property type="entry name" value="BNAC02G40300D PROTEIN"/>
    <property type="match status" value="1"/>
</dbReference>
<dbReference type="Pfam" id="PF13456">
    <property type="entry name" value="RVT_3"/>
    <property type="match status" value="1"/>
</dbReference>
<comment type="caution">
    <text evidence="2">The sequence shown here is derived from an EMBL/GenBank/DDBJ whole genome shotgun (WGS) entry which is preliminary data.</text>
</comment>
<evidence type="ECO:0000259" key="1">
    <source>
        <dbReference type="Pfam" id="PF13456"/>
    </source>
</evidence>
<feature type="domain" description="RNase H type-1" evidence="1">
    <location>
        <begin position="35"/>
        <end position="149"/>
    </location>
</feature>
<evidence type="ECO:0000313" key="2">
    <source>
        <dbReference type="EMBL" id="GAA0139153.1"/>
    </source>
</evidence>
<dbReference type="EMBL" id="BAABME010000063">
    <property type="protein sequence ID" value="GAA0139153.1"/>
    <property type="molecule type" value="Genomic_DNA"/>
</dbReference>
<dbReference type="SUPFAM" id="SSF53098">
    <property type="entry name" value="Ribonuclease H-like"/>
    <property type="match status" value="1"/>
</dbReference>
<dbReference type="InterPro" id="IPR012337">
    <property type="entry name" value="RNaseH-like_sf"/>
</dbReference>
<dbReference type="GO" id="GO:0003676">
    <property type="term" value="F:nucleic acid binding"/>
    <property type="evidence" value="ECO:0007669"/>
    <property type="project" value="InterPro"/>
</dbReference>
<protein>
    <recommendedName>
        <fullName evidence="1">RNase H type-1 domain-containing protein</fullName>
    </recommendedName>
</protein>
<dbReference type="InterPro" id="IPR002156">
    <property type="entry name" value="RNaseH_domain"/>
</dbReference>
<proteinExistence type="predicted"/>
<dbReference type="PANTHER" id="PTHR47074:SF11">
    <property type="entry name" value="REVERSE TRANSCRIPTASE-LIKE PROTEIN"/>
    <property type="match status" value="1"/>
</dbReference>
<keyword evidence="3" id="KW-1185">Reference proteome</keyword>
<organism evidence="2 3">
    <name type="scientific">Lithospermum erythrorhizon</name>
    <name type="common">Purple gromwell</name>
    <name type="synonym">Lithospermum officinale var. erythrorhizon</name>
    <dbReference type="NCBI Taxonomy" id="34254"/>
    <lineage>
        <taxon>Eukaryota</taxon>
        <taxon>Viridiplantae</taxon>
        <taxon>Streptophyta</taxon>
        <taxon>Embryophyta</taxon>
        <taxon>Tracheophyta</taxon>
        <taxon>Spermatophyta</taxon>
        <taxon>Magnoliopsida</taxon>
        <taxon>eudicotyledons</taxon>
        <taxon>Gunneridae</taxon>
        <taxon>Pentapetalae</taxon>
        <taxon>asterids</taxon>
        <taxon>lamiids</taxon>
        <taxon>Boraginales</taxon>
        <taxon>Boraginaceae</taxon>
        <taxon>Boraginoideae</taxon>
        <taxon>Lithospermeae</taxon>
        <taxon>Lithospermum</taxon>
    </lineage>
</organism>
<dbReference type="InterPro" id="IPR036397">
    <property type="entry name" value="RNaseH_sf"/>
</dbReference>
<name>A0AAV3NJN3_LITER</name>
<reference evidence="2 3" key="1">
    <citation type="submission" date="2024-01" db="EMBL/GenBank/DDBJ databases">
        <title>The complete chloroplast genome sequence of Lithospermum erythrorhizon: insights into the phylogenetic relationship among Boraginaceae species and the maternal lineages of purple gromwells.</title>
        <authorList>
            <person name="Okada T."/>
            <person name="Watanabe K."/>
        </authorList>
    </citation>
    <scope>NUCLEOTIDE SEQUENCE [LARGE SCALE GENOMIC DNA]</scope>
</reference>
<sequence length="213" mass="24238">MEVRGWGANGSRGLEVVNGAVGRWRAPSGGQLKVNCDAVFPKELNMGAAGVVVRNRSRDFVGASFRALPFVAQPAEAFAIREDLEFANRQGWHGLEVESDSQMLIKRILGKYSVSLEIDLIAEDIRYQGRVLDVTFQYVRRVSNNVQHTITYWNCGSEDEACRLHFPPHWLLTALHSDCNFLNFQEFLLYYFIIFNDIILLAKKKFPLNVLEL</sequence>
<dbReference type="InterPro" id="IPR044730">
    <property type="entry name" value="RNase_H-like_dom_plant"/>
</dbReference>